<evidence type="ECO:0000256" key="4">
    <source>
        <dbReference type="ARBA" id="ARBA00022989"/>
    </source>
</evidence>
<sequence length="286" mass="31044">MVSHLQVKLRVLTEFTASSSIVSTMLSQLKTKGICDSSTPNGIIVLKREKPRHGYEKEGNPQNNLRKEATVLGIIQILCCLLISSLGAILVSGPYSSHVKPTISTILMSGYPFVGALCFAITGSLCIISGKKSTKPFAMSSLTSNVVSSLAAGVGLFLLADGLVALGTVSQRCDSEREYLSSLPYSMYYYAIYEFKECLLASVSLTGLLVVMLIFTVLELLMAAYASTLWWKQVHSNNPGSAFSLPLSLGHIQQAKKLFQVMDRSNTLEEKGGEIQSSWKSVIRLS</sequence>
<dbReference type="AlphaFoldDB" id="A0A8C0QAL5"/>
<organism evidence="8 9">
    <name type="scientific">Canis lupus familiaris</name>
    <name type="common">Dog</name>
    <name type="synonym">Canis familiaris</name>
    <dbReference type="NCBI Taxonomy" id="9615"/>
    <lineage>
        <taxon>Eukaryota</taxon>
        <taxon>Metazoa</taxon>
        <taxon>Chordata</taxon>
        <taxon>Craniata</taxon>
        <taxon>Vertebrata</taxon>
        <taxon>Euteleostomi</taxon>
        <taxon>Mammalia</taxon>
        <taxon>Eutheria</taxon>
        <taxon>Laurasiatheria</taxon>
        <taxon>Carnivora</taxon>
        <taxon>Caniformia</taxon>
        <taxon>Canidae</taxon>
        <taxon>Canis</taxon>
    </lineage>
</organism>
<dbReference type="GO" id="GO:0016020">
    <property type="term" value="C:membrane"/>
    <property type="evidence" value="ECO:0007669"/>
    <property type="project" value="UniProtKB-SubCell"/>
</dbReference>
<proteinExistence type="inferred from homology"/>
<keyword evidence="3 6" id="KW-0812">Transmembrane</keyword>
<dbReference type="Ensembl" id="ENSCAFT00030039681.1">
    <property type="protein sequence ID" value="ENSCAFP00030034627.1"/>
    <property type="gene ID" value="ENSCAFG00030021623.1"/>
</dbReference>
<name>A0A8C0QAL5_CANLF</name>
<evidence type="ECO:0000256" key="1">
    <source>
        <dbReference type="ARBA" id="ARBA00004141"/>
    </source>
</evidence>
<evidence type="ECO:0000256" key="6">
    <source>
        <dbReference type="SAM" id="Phobius"/>
    </source>
</evidence>
<feature type="transmembrane region" description="Helical" evidence="6">
    <location>
        <begin position="111"/>
        <end position="130"/>
    </location>
</feature>
<dbReference type="Pfam" id="PF04103">
    <property type="entry name" value="CD20"/>
    <property type="match status" value="1"/>
</dbReference>
<reference evidence="8" key="1">
    <citation type="submission" date="2018-10" db="EMBL/GenBank/DDBJ databases">
        <title>De novo assembly of a Great Dane genome.</title>
        <authorList>
            <person name="Kidd J.M."/>
            <person name="Pendleton A.L."/>
            <person name="Shen F."/>
            <person name="Emery S."/>
        </authorList>
    </citation>
    <scope>NUCLEOTIDE SEQUENCE [LARGE SCALE GENOMIC DNA]</scope>
    <source>
        <strain evidence="8">Great Dane</strain>
    </source>
</reference>
<dbReference type="InterPro" id="IPR007237">
    <property type="entry name" value="CD20-like"/>
</dbReference>
<feature type="transmembrane region" description="Helical" evidence="6">
    <location>
        <begin position="199"/>
        <end position="226"/>
    </location>
</feature>
<evidence type="ECO:0000256" key="3">
    <source>
        <dbReference type="ARBA" id="ARBA00022692"/>
    </source>
</evidence>
<evidence type="ECO:0000256" key="2">
    <source>
        <dbReference type="ARBA" id="ARBA00009565"/>
    </source>
</evidence>
<feature type="transmembrane region" description="Helical" evidence="6">
    <location>
        <begin position="71"/>
        <end position="91"/>
    </location>
</feature>
<dbReference type="Proteomes" id="UP000694542">
    <property type="component" value="Chromosome 21"/>
</dbReference>
<dbReference type="PANTHER" id="PTHR23320">
    <property type="entry name" value="MEMBRANE-SPANNING 4-DOMAINS SUBFAMILY A MS4A -RELATED"/>
    <property type="match status" value="1"/>
</dbReference>
<dbReference type="PANTHER" id="PTHR23320:SF8">
    <property type="entry name" value="MEMBRANE-SPANNING 4-DOMAINS SUBFAMILY A MEMBER 7"/>
    <property type="match status" value="1"/>
</dbReference>
<feature type="transmembrane region" description="Helical" evidence="6">
    <location>
        <begin position="142"/>
        <end position="160"/>
    </location>
</feature>
<comment type="similarity">
    <text evidence="2">Belongs to the MS4A family.</text>
</comment>
<evidence type="ECO:0008006" key="10">
    <source>
        <dbReference type="Google" id="ProtNLM"/>
    </source>
</evidence>
<evidence type="ECO:0000313" key="7">
    <source>
        <dbReference type="Ensembl" id="ENSCAFP00030034627.1"/>
    </source>
</evidence>
<comment type="subcellular location">
    <subcellularLocation>
        <location evidence="1">Membrane</location>
        <topology evidence="1">Multi-pass membrane protein</topology>
    </subcellularLocation>
</comment>
<evidence type="ECO:0000256" key="5">
    <source>
        <dbReference type="ARBA" id="ARBA00023136"/>
    </source>
</evidence>
<evidence type="ECO:0000313" key="9">
    <source>
        <dbReference type="Proteomes" id="UP000694542"/>
    </source>
</evidence>
<keyword evidence="4 6" id="KW-1133">Transmembrane helix</keyword>
<dbReference type="InterPro" id="IPR030417">
    <property type="entry name" value="MS4A"/>
</dbReference>
<evidence type="ECO:0000313" key="8">
    <source>
        <dbReference type="Ensembl" id="ENSCAFP00040011438.1"/>
    </source>
</evidence>
<reference evidence="7" key="2">
    <citation type="submission" date="2019-03" db="EMBL/GenBank/DDBJ databases">
        <authorList>
            <person name="Warren W.C."/>
            <person name="Johnson G.S."/>
        </authorList>
    </citation>
    <scope>NUCLEOTIDE SEQUENCE [LARGE SCALE GENOMIC DNA]</scope>
    <source>
        <strain evidence="7">Basenji</strain>
    </source>
</reference>
<protein>
    <recommendedName>
        <fullName evidence="10">Membrane spanning 4-domains A7</fullName>
    </recommendedName>
</protein>
<dbReference type="Proteomes" id="UP000694429">
    <property type="component" value="Chromosome 21"/>
</dbReference>
<dbReference type="Ensembl" id="ENSCAFT00040013212.1">
    <property type="protein sequence ID" value="ENSCAFP00040011438.1"/>
    <property type="gene ID" value="ENSCAFG00040007131.1"/>
</dbReference>
<reference evidence="8" key="3">
    <citation type="submission" date="2025-05" db="UniProtKB">
        <authorList>
            <consortium name="Ensembl"/>
        </authorList>
    </citation>
    <scope>IDENTIFICATION</scope>
</reference>
<accession>A0A8C0QAL5</accession>
<keyword evidence="5 6" id="KW-0472">Membrane</keyword>